<reference evidence="2 3" key="1">
    <citation type="journal article" date="2017" name="Environ. Microbiol.">
        <title>Genome and epigenome of a novel marine Thaumarchaeota strain suggest viral infection, phosphorothioation DNA modification and multiple restriction systems.</title>
        <authorList>
            <person name="Ahlgren N.A."/>
            <person name="Chen Y."/>
            <person name="Needham D.M."/>
            <person name="Parada A.E."/>
            <person name="Sachdeva R."/>
            <person name="Trinh V."/>
            <person name="Chen T."/>
            <person name="Fuhrman J.A."/>
        </authorList>
    </citation>
    <scope>NUCLEOTIDE SEQUENCE [LARGE SCALE GENOMIC DNA]</scope>
    <source>
        <strain evidence="2 3">SPOT01</strain>
    </source>
</reference>
<organism evidence="2 3">
    <name type="scientific">Candidatus Nitrosomarinus catalinensis</name>
    <dbReference type="NCBI Taxonomy" id="1898749"/>
    <lineage>
        <taxon>Archaea</taxon>
        <taxon>Nitrososphaerota</taxon>
        <taxon>Nitrososphaeria</taxon>
        <taxon>Nitrosopumilales</taxon>
        <taxon>Nitrosopumilaceae</taxon>
        <taxon>Candidatus Nitrosomarinus</taxon>
    </lineage>
</organism>
<protein>
    <recommendedName>
        <fullName evidence="1">YprB ribonuclease H-like domain-containing protein</fullName>
    </recommendedName>
</protein>
<evidence type="ECO:0000259" key="1">
    <source>
        <dbReference type="Pfam" id="PF13482"/>
    </source>
</evidence>
<gene>
    <name evidence="2" type="ORF">NMSP_1223</name>
</gene>
<dbReference type="InterPro" id="IPR012337">
    <property type="entry name" value="RNaseH-like_sf"/>
</dbReference>
<dbReference type="AlphaFoldDB" id="A0A2Z2HLH9"/>
<dbReference type="RefSeq" id="WP_086907884.1">
    <property type="nucleotide sequence ID" value="NZ_CP021324.1"/>
</dbReference>
<evidence type="ECO:0000313" key="3">
    <source>
        <dbReference type="Proteomes" id="UP000249949"/>
    </source>
</evidence>
<dbReference type="Pfam" id="PF13482">
    <property type="entry name" value="RNase_H_2"/>
    <property type="match status" value="1"/>
</dbReference>
<proteinExistence type="predicted"/>
<feature type="domain" description="YprB ribonuclease H-like" evidence="1">
    <location>
        <begin position="5"/>
        <end position="125"/>
    </location>
</feature>
<dbReference type="SUPFAM" id="SSF53098">
    <property type="entry name" value="Ribonuclease H-like"/>
    <property type="match status" value="1"/>
</dbReference>
<sequence>MGNYYLDIETTGLDEVENKITTIQYVELERGTGKQLGELTILKEWELGEEGMLRKFIEDSPISNKYDFGFVPVGYNLGFEHKFLLEKSSRYNLFPITILSRPCIDLHSIGILMNKGEFRGSGLDKLTGKSHSGSPVIHWYDVKKYDEIENYIKNETTEFIKWYVWLHEKLPELRIRWERKLN</sequence>
<evidence type="ECO:0000313" key="2">
    <source>
        <dbReference type="EMBL" id="ARS64838.1"/>
    </source>
</evidence>
<dbReference type="GeneID" id="32901673"/>
<dbReference type="EMBL" id="CP021324">
    <property type="protein sequence ID" value="ARS64838.1"/>
    <property type="molecule type" value="Genomic_DNA"/>
</dbReference>
<accession>A0A2Z2HLH9</accession>
<dbReference type="OrthoDB" id="211024at2157"/>
<name>A0A2Z2HLH9_9ARCH</name>
<dbReference type="InterPro" id="IPR038720">
    <property type="entry name" value="YprB_RNase_H-like_dom"/>
</dbReference>
<dbReference type="Proteomes" id="UP000249949">
    <property type="component" value="Chromosome"/>
</dbReference>
<keyword evidence="3" id="KW-1185">Reference proteome</keyword>
<dbReference type="KEGG" id="nct:NMSP_1223"/>